<dbReference type="Gene3D" id="3.40.50.720">
    <property type="entry name" value="NAD(P)-binding Rossmann-like Domain"/>
    <property type="match status" value="1"/>
</dbReference>
<evidence type="ECO:0000256" key="9">
    <source>
        <dbReference type="ARBA" id="ARBA00023268"/>
    </source>
</evidence>
<dbReference type="InterPro" id="IPR029045">
    <property type="entry name" value="ClpP/crotonase-like_dom_sf"/>
</dbReference>
<dbReference type="Pfam" id="PF00378">
    <property type="entry name" value="ECH_1"/>
    <property type="match status" value="2"/>
</dbReference>
<dbReference type="InterPro" id="IPR006176">
    <property type="entry name" value="3-OHacyl-CoA_DH_NAD-bd"/>
</dbReference>
<protein>
    <recommendedName>
        <fullName evidence="4">enoyl-CoA hydratase</fullName>
        <ecNumber evidence="4">4.2.1.17</ecNumber>
    </recommendedName>
</protein>
<evidence type="ECO:0000256" key="8">
    <source>
        <dbReference type="ARBA" id="ARBA00023239"/>
    </source>
</evidence>
<dbReference type="GO" id="GO:0016509">
    <property type="term" value="F:long-chain (3S)-3-hydroxyacyl-CoA dehydrogenase (NAD+) activity"/>
    <property type="evidence" value="ECO:0007669"/>
    <property type="project" value="TreeGrafter"/>
</dbReference>
<dbReference type="PANTHER" id="PTHR43612">
    <property type="entry name" value="TRIFUNCTIONAL ENZYME SUBUNIT ALPHA"/>
    <property type="match status" value="1"/>
</dbReference>
<reference evidence="11" key="1">
    <citation type="journal article" date="2023" name="IScience">
        <title>Live-bearing cockroach genome reveals convergent evolutionary mechanisms linked to viviparity in insects and beyond.</title>
        <authorList>
            <person name="Fouks B."/>
            <person name="Harrison M.C."/>
            <person name="Mikhailova A.A."/>
            <person name="Marchal E."/>
            <person name="English S."/>
            <person name="Carruthers M."/>
            <person name="Jennings E.C."/>
            <person name="Chiamaka E.L."/>
            <person name="Frigard R.A."/>
            <person name="Pippel M."/>
            <person name="Attardo G.M."/>
            <person name="Benoit J.B."/>
            <person name="Bornberg-Bauer E."/>
            <person name="Tobe S.S."/>
        </authorList>
    </citation>
    <scope>NUCLEOTIDE SEQUENCE</scope>
    <source>
        <strain evidence="11">Stay&amp;Tobe</strain>
    </source>
</reference>
<reference evidence="11" key="2">
    <citation type="submission" date="2023-05" db="EMBL/GenBank/DDBJ databases">
        <authorList>
            <person name="Fouks B."/>
        </authorList>
    </citation>
    <scope>NUCLEOTIDE SEQUENCE</scope>
    <source>
        <strain evidence="11">Stay&amp;Tobe</strain>
        <tissue evidence="11">Testes</tissue>
    </source>
</reference>
<keyword evidence="9" id="KW-0511">Multifunctional enzyme</keyword>
<comment type="pathway">
    <text evidence="1">Lipid metabolism; fatty acid beta-oxidation.</text>
</comment>
<keyword evidence="6" id="KW-0520">NAD</keyword>
<dbReference type="AlphaFoldDB" id="A0AAD8A8S5"/>
<evidence type="ECO:0000313" key="12">
    <source>
        <dbReference type="Proteomes" id="UP001233999"/>
    </source>
</evidence>
<dbReference type="EC" id="4.2.1.17" evidence="4"/>
<keyword evidence="12" id="KW-1185">Reference proteome</keyword>
<dbReference type="InterPro" id="IPR050136">
    <property type="entry name" value="FA_oxidation_alpha_subunit"/>
</dbReference>
<keyword evidence="8" id="KW-0456">Lyase</keyword>
<dbReference type="GO" id="GO:0016507">
    <property type="term" value="C:mitochondrial fatty acid beta-oxidation multienzyme complex"/>
    <property type="evidence" value="ECO:0007669"/>
    <property type="project" value="TreeGrafter"/>
</dbReference>
<feature type="non-terminal residue" evidence="11">
    <location>
        <position position="1"/>
    </location>
</feature>
<proteinExistence type="inferred from homology"/>
<feature type="domain" description="3-hydroxyacyl-CoA dehydrogenase NAD binding" evidence="10">
    <location>
        <begin position="336"/>
        <end position="390"/>
    </location>
</feature>
<comment type="similarity">
    <text evidence="2">In the central section; belongs to the 3-hydroxyacyl-CoA dehydrogenase family.</text>
</comment>
<evidence type="ECO:0000256" key="2">
    <source>
        <dbReference type="ARBA" id="ARBA00007005"/>
    </source>
</evidence>
<dbReference type="CDD" id="cd06558">
    <property type="entry name" value="crotonase-like"/>
    <property type="match status" value="1"/>
</dbReference>
<keyword evidence="7" id="KW-0443">Lipid metabolism</keyword>
<evidence type="ECO:0000256" key="7">
    <source>
        <dbReference type="ARBA" id="ARBA00023098"/>
    </source>
</evidence>
<dbReference type="GO" id="GO:0006635">
    <property type="term" value="P:fatty acid beta-oxidation"/>
    <property type="evidence" value="ECO:0007669"/>
    <property type="project" value="TreeGrafter"/>
</dbReference>
<comment type="similarity">
    <text evidence="3">In the N-terminal section; belongs to the enoyl-CoA hydratase/isomerase family.</text>
</comment>
<evidence type="ECO:0000256" key="1">
    <source>
        <dbReference type="ARBA" id="ARBA00005005"/>
    </source>
</evidence>
<organism evidence="11 12">
    <name type="scientific">Diploptera punctata</name>
    <name type="common">Pacific beetle cockroach</name>
    <dbReference type="NCBI Taxonomy" id="6984"/>
    <lineage>
        <taxon>Eukaryota</taxon>
        <taxon>Metazoa</taxon>
        <taxon>Ecdysozoa</taxon>
        <taxon>Arthropoda</taxon>
        <taxon>Hexapoda</taxon>
        <taxon>Insecta</taxon>
        <taxon>Pterygota</taxon>
        <taxon>Neoptera</taxon>
        <taxon>Polyneoptera</taxon>
        <taxon>Dictyoptera</taxon>
        <taxon>Blattodea</taxon>
        <taxon>Blaberoidea</taxon>
        <taxon>Blaberidae</taxon>
        <taxon>Diplopterinae</taxon>
        <taxon>Diploptera</taxon>
    </lineage>
</organism>
<sequence length="396" mass="43010">MATYRCLGALSRISNNKAFILRCKKYKPSLEQAAKGPVQHFQSKVIDNVCVITFDTPGAKVNTLDESVMNEVERVIKRIEADPNVQAAVLISGKPGCFIAGADVGMLSSLKSAKEVETSGLEVALACHYRIAVKDKKTGLGLPEVMLGLLPGAGGTQRLPQLIGVPNALDMTLTGKTIPSDRAKRMGLVDVVVPPLGPGIDTPENRTRQYLEEVSVNIAKQLASGKLKVDRKKKNFFDTALNFALTFNWVRDQIFGRAKKQVMKLSGGLYPAPLKILEVIRTGVERGPHAGYIAESKAFGELAMTPQSKGLIGLFRGQTECKKNRFGVPKQRVKYVHFVGAGLMGAGIAHVSVDKGYNVIMKDANQAGLDRGLGQIQEGLEKGVKRKKFSSKLYFE</sequence>
<dbReference type="Gene3D" id="3.90.226.10">
    <property type="entry name" value="2-enoyl-CoA Hydratase, Chain A, domain 1"/>
    <property type="match status" value="2"/>
</dbReference>
<keyword evidence="5" id="KW-0276">Fatty acid metabolism</keyword>
<dbReference type="SUPFAM" id="SSF51735">
    <property type="entry name" value="NAD(P)-binding Rossmann-fold domains"/>
    <property type="match status" value="1"/>
</dbReference>
<evidence type="ECO:0000313" key="11">
    <source>
        <dbReference type="EMBL" id="KAJ9594592.1"/>
    </source>
</evidence>
<dbReference type="GO" id="GO:0004300">
    <property type="term" value="F:enoyl-CoA hydratase activity"/>
    <property type="evidence" value="ECO:0007669"/>
    <property type="project" value="UniProtKB-EC"/>
</dbReference>
<evidence type="ECO:0000256" key="3">
    <source>
        <dbReference type="ARBA" id="ARBA00008750"/>
    </source>
</evidence>
<dbReference type="SUPFAM" id="SSF52096">
    <property type="entry name" value="ClpP/crotonase"/>
    <property type="match status" value="1"/>
</dbReference>
<dbReference type="Pfam" id="PF02737">
    <property type="entry name" value="3HCDH_N"/>
    <property type="match status" value="1"/>
</dbReference>
<dbReference type="GO" id="GO:0070403">
    <property type="term" value="F:NAD+ binding"/>
    <property type="evidence" value="ECO:0007669"/>
    <property type="project" value="InterPro"/>
</dbReference>
<name>A0AAD8A8S5_DIPPU</name>
<dbReference type="FunFam" id="3.90.226.10:FF:000011">
    <property type="entry name" value="Fatty acid oxidation complex subunit alpha"/>
    <property type="match status" value="1"/>
</dbReference>
<dbReference type="InterPro" id="IPR001753">
    <property type="entry name" value="Enoyl-CoA_hydra/iso"/>
</dbReference>
<evidence type="ECO:0000259" key="10">
    <source>
        <dbReference type="Pfam" id="PF02737"/>
    </source>
</evidence>
<evidence type="ECO:0000256" key="5">
    <source>
        <dbReference type="ARBA" id="ARBA00022832"/>
    </source>
</evidence>
<accession>A0AAD8A8S5</accession>
<comment type="caution">
    <text evidence="11">The sequence shown here is derived from an EMBL/GenBank/DDBJ whole genome shotgun (WGS) entry which is preliminary data.</text>
</comment>
<gene>
    <name evidence="11" type="ORF">L9F63_027423</name>
</gene>
<dbReference type="InterPro" id="IPR036291">
    <property type="entry name" value="NAD(P)-bd_dom_sf"/>
</dbReference>
<dbReference type="Proteomes" id="UP001233999">
    <property type="component" value="Unassembled WGS sequence"/>
</dbReference>
<evidence type="ECO:0000256" key="4">
    <source>
        <dbReference type="ARBA" id="ARBA00012076"/>
    </source>
</evidence>
<dbReference type="PANTHER" id="PTHR43612:SF3">
    <property type="entry name" value="TRIFUNCTIONAL ENZYME SUBUNIT ALPHA, MITOCHONDRIAL"/>
    <property type="match status" value="1"/>
</dbReference>
<dbReference type="EMBL" id="JASPKZ010002885">
    <property type="protein sequence ID" value="KAJ9594592.1"/>
    <property type="molecule type" value="Genomic_DNA"/>
</dbReference>
<evidence type="ECO:0000256" key="6">
    <source>
        <dbReference type="ARBA" id="ARBA00023027"/>
    </source>
</evidence>